<dbReference type="EMBL" id="AP022605">
    <property type="protein sequence ID" value="BBZ05839.1"/>
    <property type="molecule type" value="Genomic_DNA"/>
</dbReference>
<dbReference type="Pfam" id="PF13452">
    <property type="entry name" value="FAS1_DH_region"/>
    <property type="match status" value="1"/>
</dbReference>
<dbReference type="SUPFAM" id="SSF54637">
    <property type="entry name" value="Thioesterase/thiol ester dehydrase-isomerase"/>
    <property type="match status" value="1"/>
</dbReference>
<evidence type="ECO:0000313" key="2">
    <source>
        <dbReference type="EMBL" id="BBZ05839.1"/>
    </source>
</evidence>
<sequence>MGTSTTDVTGLGMAFGTLEEGRAWAGRTSPRKQAWFPIDRSMVLYYCSLVEDGNPRYWEGDECPPGLLMTLGFNPQWAPEHLHREDSLFAFSVPLPGHHIINASTTTELERRPRIGDHVWTVDEIVSVSPEKTTRLGTGVFITSLTTYGDQHDEVIARNTNVLFRYDITNGDDMGRTEEQP</sequence>
<dbReference type="InterPro" id="IPR029069">
    <property type="entry name" value="HotDog_dom_sf"/>
</dbReference>
<gene>
    <name evidence="2" type="ORF">MDOR_00080</name>
</gene>
<dbReference type="Proteomes" id="UP000467201">
    <property type="component" value="Chromosome"/>
</dbReference>
<dbReference type="OrthoDB" id="4350329at2"/>
<reference evidence="2 3" key="1">
    <citation type="journal article" date="2019" name="Emerg. Microbes Infect.">
        <title>Comprehensive subspecies identification of 175 nontuberculous mycobacteria species based on 7547 genomic profiles.</title>
        <authorList>
            <person name="Matsumoto Y."/>
            <person name="Kinjo T."/>
            <person name="Motooka D."/>
            <person name="Nabeya D."/>
            <person name="Jung N."/>
            <person name="Uechi K."/>
            <person name="Horii T."/>
            <person name="Iida T."/>
            <person name="Fujita J."/>
            <person name="Nakamura S."/>
        </authorList>
    </citation>
    <scope>NUCLEOTIDE SEQUENCE [LARGE SCALE GENOMIC DNA]</scope>
    <source>
        <strain evidence="2 3">JCM 12405</strain>
    </source>
</reference>
<protein>
    <recommendedName>
        <fullName evidence="1">FAS1-like dehydratase domain-containing protein</fullName>
    </recommendedName>
</protein>
<evidence type="ECO:0000313" key="3">
    <source>
        <dbReference type="Proteomes" id="UP000467201"/>
    </source>
</evidence>
<dbReference type="Gene3D" id="3.10.129.10">
    <property type="entry name" value="Hotdog Thioesterase"/>
    <property type="match status" value="1"/>
</dbReference>
<dbReference type="AlphaFoldDB" id="A0A7I7VKM9"/>
<proteinExistence type="predicted"/>
<evidence type="ECO:0000259" key="1">
    <source>
        <dbReference type="Pfam" id="PF13452"/>
    </source>
</evidence>
<organism evidence="2 3">
    <name type="scientific">Mycolicibacterium doricum</name>
    <dbReference type="NCBI Taxonomy" id="126673"/>
    <lineage>
        <taxon>Bacteria</taxon>
        <taxon>Bacillati</taxon>
        <taxon>Actinomycetota</taxon>
        <taxon>Actinomycetes</taxon>
        <taxon>Mycobacteriales</taxon>
        <taxon>Mycobacteriaceae</taxon>
        <taxon>Mycolicibacterium</taxon>
    </lineage>
</organism>
<feature type="domain" description="FAS1-like dehydratase" evidence="1">
    <location>
        <begin position="37"/>
        <end position="157"/>
    </location>
</feature>
<dbReference type="InterPro" id="IPR039569">
    <property type="entry name" value="FAS1-like_DH_region"/>
</dbReference>
<accession>A0A7I7VKM9</accession>
<name>A0A7I7VKM9_9MYCO</name>
<dbReference type="KEGG" id="mdr:MDOR_00080"/>